<evidence type="ECO:0000256" key="1">
    <source>
        <dbReference type="ARBA" id="ARBA00004167"/>
    </source>
</evidence>
<evidence type="ECO:0000256" key="4">
    <source>
        <dbReference type="ARBA" id="ARBA00022692"/>
    </source>
</evidence>
<keyword evidence="5 9" id="KW-0653">Protein transport</keyword>
<keyword evidence="3 9" id="KW-1003">Cell membrane</keyword>
<dbReference type="HAMAP" id="MF_00237">
    <property type="entry name" value="TatB"/>
    <property type="match status" value="1"/>
</dbReference>
<dbReference type="GO" id="GO:0008320">
    <property type="term" value="F:protein transmembrane transporter activity"/>
    <property type="evidence" value="ECO:0007669"/>
    <property type="project" value="UniProtKB-UniRule"/>
</dbReference>
<comment type="subcellular location">
    <subcellularLocation>
        <location evidence="9">Cell membrane</location>
        <topology evidence="9">Single-pass membrane protein</topology>
    </subcellularLocation>
    <subcellularLocation>
        <location evidence="1">Membrane</location>
        <topology evidence="1">Single-pass membrane protein</topology>
    </subcellularLocation>
</comment>
<gene>
    <name evidence="9" type="primary">tatB</name>
    <name evidence="12" type="ORF">B841_05330</name>
</gene>
<reference evidence="12 13" key="1">
    <citation type="submission" date="2012-11" db="EMBL/GenBank/DDBJ databases">
        <title>The complete genome sequence of Corynebacterium maris Coryn-1 (=DSM 45190).</title>
        <authorList>
            <person name="Schaffert L."/>
            <person name="Albersmeier A."/>
            <person name="Kalinowski J."/>
            <person name="Ruckert C."/>
        </authorList>
    </citation>
    <scope>NUCLEOTIDE SEQUENCE [LARGE SCALE GENOMIC DNA]</scope>
    <source>
        <strain evidence="13">Coryn-1</strain>
    </source>
</reference>
<dbReference type="HOGENOM" id="CLU_086034_2_0_11"/>
<evidence type="ECO:0000256" key="11">
    <source>
        <dbReference type="SAM" id="Phobius"/>
    </source>
</evidence>
<evidence type="ECO:0000313" key="12">
    <source>
        <dbReference type="EMBL" id="AGS34539.1"/>
    </source>
</evidence>
<dbReference type="AlphaFoldDB" id="S5STS2"/>
<dbReference type="GO" id="GO:0043953">
    <property type="term" value="P:protein transport by the Tat complex"/>
    <property type="evidence" value="ECO:0007669"/>
    <property type="project" value="UniProtKB-UniRule"/>
</dbReference>
<evidence type="ECO:0000313" key="13">
    <source>
        <dbReference type="Proteomes" id="UP000015388"/>
    </source>
</evidence>
<feature type="transmembrane region" description="Helical" evidence="11">
    <location>
        <begin position="6"/>
        <end position="22"/>
    </location>
</feature>
<keyword evidence="8 9" id="KW-0472">Membrane</keyword>
<keyword evidence="6 9" id="KW-1133">Transmembrane helix</keyword>
<feature type="compositionally biased region" description="Polar residues" evidence="10">
    <location>
        <begin position="140"/>
        <end position="149"/>
    </location>
</feature>
<dbReference type="GO" id="GO:0033281">
    <property type="term" value="C:TAT protein transport complex"/>
    <property type="evidence" value="ECO:0007669"/>
    <property type="project" value="UniProtKB-UniRule"/>
</dbReference>
<dbReference type="PATRIC" id="fig|1224163.3.peg.1068"/>
<evidence type="ECO:0000256" key="6">
    <source>
        <dbReference type="ARBA" id="ARBA00022989"/>
    </source>
</evidence>
<evidence type="ECO:0000256" key="7">
    <source>
        <dbReference type="ARBA" id="ARBA00023010"/>
    </source>
</evidence>
<dbReference type="Proteomes" id="UP000015388">
    <property type="component" value="Chromosome"/>
</dbReference>
<comment type="function">
    <text evidence="9">Part of the twin-arginine translocation (Tat) system that transports large folded proteins containing a characteristic twin-arginine motif in their signal peptide across membranes. Together with TatC, TatB is part of a receptor directly interacting with Tat signal peptides. TatB may form an oligomeric binding site that transiently accommodates folded Tat precursor proteins before their translocation.</text>
</comment>
<dbReference type="OrthoDB" id="3267321at2"/>
<keyword evidence="13" id="KW-1185">Reference proteome</keyword>
<keyword evidence="2 9" id="KW-0813">Transport</keyword>
<dbReference type="RefSeq" id="WP_020934472.1">
    <property type="nucleotide sequence ID" value="NC_021915.1"/>
</dbReference>
<name>S5STS2_9CORY</name>
<dbReference type="KEGG" id="cmd:B841_05330"/>
<evidence type="ECO:0000256" key="2">
    <source>
        <dbReference type="ARBA" id="ARBA00022448"/>
    </source>
</evidence>
<dbReference type="Pfam" id="PF02416">
    <property type="entry name" value="TatA_B_E"/>
    <property type="match status" value="1"/>
</dbReference>
<keyword evidence="7 9" id="KW-0811">Translocation</keyword>
<proteinExistence type="inferred from homology"/>
<comment type="similarity">
    <text evidence="9">Belongs to the TatB family.</text>
</comment>
<sequence length="176" mass="19164">MFDNIGWGEILVLIIIAVIVIGPERLPDLIKDVRAAAYAARKAINNARAELDGGFGEEFDELREPISKAAEWGRLGPRKAVTKALFDDDDSFLDDFDPKKIVGDPTTTSSSATRPERKAAPAEKDPLEARREQMIENARRQQPSGRAQQPPQPAPESGDSKGDYGTGGGFSWADVT</sequence>
<dbReference type="InterPro" id="IPR018448">
    <property type="entry name" value="TatB"/>
</dbReference>
<dbReference type="STRING" id="1224163.B841_05330"/>
<evidence type="ECO:0000256" key="5">
    <source>
        <dbReference type="ARBA" id="ARBA00022927"/>
    </source>
</evidence>
<organism evidence="12 13">
    <name type="scientific">Corynebacterium maris DSM 45190</name>
    <dbReference type="NCBI Taxonomy" id="1224163"/>
    <lineage>
        <taxon>Bacteria</taxon>
        <taxon>Bacillati</taxon>
        <taxon>Actinomycetota</taxon>
        <taxon>Actinomycetes</taxon>
        <taxon>Mycobacteriales</taxon>
        <taxon>Corynebacteriaceae</taxon>
        <taxon>Corynebacterium</taxon>
    </lineage>
</organism>
<evidence type="ECO:0000256" key="8">
    <source>
        <dbReference type="ARBA" id="ARBA00023136"/>
    </source>
</evidence>
<evidence type="ECO:0000256" key="9">
    <source>
        <dbReference type="HAMAP-Rule" id="MF_00237"/>
    </source>
</evidence>
<evidence type="ECO:0000256" key="3">
    <source>
        <dbReference type="ARBA" id="ARBA00022475"/>
    </source>
</evidence>
<dbReference type="NCBIfam" id="TIGR01410">
    <property type="entry name" value="tatB"/>
    <property type="match status" value="1"/>
</dbReference>
<comment type="subunit">
    <text evidence="9">The Tat system comprises two distinct complexes: a TatABC complex, containing multiple copies of TatA, TatB and TatC subunits, and a separate TatA complex, containing only TatA subunits. Substrates initially bind to the TatABC complex, which probably triggers association of the separate TatA complex to form the active translocon.</text>
</comment>
<dbReference type="InterPro" id="IPR003369">
    <property type="entry name" value="TatA/B/E"/>
</dbReference>
<dbReference type="PRINTS" id="PR01506">
    <property type="entry name" value="TATBPROTEIN"/>
</dbReference>
<keyword evidence="4 9" id="KW-0812">Transmembrane</keyword>
<accession>S5STS2</accession>
<feature type="compositionally biased region" description="Basic and acidic residues" evidence="10">
    <location>
        <begin position="114"/>
        <end position="139"/>
    </location>
</feature>
<evidence type="ECO:0000256" key="10">
    <source>
        <dbReference type="SAM" id="MobiDB-lite"/>
    </source>
</evidence>
<dbReference type="eggNOG" id="COG1826">
    <property type="taxonomic scope" value="Bacteria"/>
</dbReference>
<protein>
    <recommendedName>
        <fullName evidence="9">Sec-independent protein translocase protein TatB</fullName>
    </recommendedName>
</protein>
<feature type="region of interest" description="Disordered" evidence="10">
    <location>
        <begin position="89"/>
        <end position="176"/>
    </location>
</feature>
<dbReference type="Gene3D" id="1.20.5.3310">
    <property type="match status" value="1"/>
</dbReference>
<dbReference type="EMBL" id="CP003924">
    <property type="protein sequence ID" value="AGS34539.1"/>
    <property type="molecule type" value="Genomic_DNA"/>
</dbReference>